<protein>
    <recommendedName>
        <fullName evidence="9">ZZ-type domain-containing protein</fullName>
    </recommendedName>
</protein>
<name>A0A815JXE4_9BILA</name>
<evidence type="ECO:0000256" key="5">
    <source>
        <dbReference type="ARBA" id="ARBA00022833"/>
    </source>
</evidence>
<dbReference type="Gene3D" id="1.25.40.10">
    <property type="entry name" value="Tetratricopeptide repeat domain"/>
    <property type="match status" value="1"/>
</dbReference>
<dbReference type="EMBL" id="CAJNOH010000922">
    <property type="protein sequence ID" value="CAF1148517.1"/>
    <property type="molecule type" value="Genomic_DNA"/>
</dbReference>
<keyword evidence="3 6" id="KW-0863">Zinc-finger</keyword>
<evidence type="ECO:0000313" key="12">
    <source>
        <dbReference type="Proteomes" id="UP000663870"/>
    </source>
</evidence>
<feature type="domain" description="ZZ-type" evidence="9">
    <location>
        <begin position="142"/>
        <end position="198"/>
    </location>
</feature>
<comment type="caution">
    <text evidence="11">The sequence shown here is derived from an EMBL/GenBank/DDBJ whole genome shotgun (WGS) entry which is preliminary data.</text>
</comment>
<dbReference type="Proteomes" id="UP000663854">
    <property type="component" value="Unassembled WGS sequence"/>
</dbReference>
<evidence type="ECO:0000256" key="6">
    <source>
        <dbReference type="PROSITE-ProRule" id="PRU00228"/>
    </source>
</evidence>
<dbReference type="GO" id="GO:0072380">
    <property type="term" value="C:TRC complex"/>
    <property type="evidence" value="ECO:0007669"/>
    <property type="project" value="TreeGrafter"/>
</dbReference>
<dbReference type="InterPro" id="IPR019734">
    <property type="entry name" value="TPR_rpt"/>
</dbReference>
<dbReference type="SMART" id="SM00291">
    <property type="entry name" value="ZnF_ZZ"/>
    <property type="match status" value="1"/>
</dbReference>
<dbReference type="PROSITE" id="PS50135">
    <property type="entry name" value="ZF_ZZ_2"/>
    <property type="match status" value="1"/>
</dbReference>
<feature type="region of interest" description="Disordered" evidence="8">
    <location>
        <begin position="216"/>
        <end position="244"/>
    </location>
</feature>
<organism evidence="11 12">
    <name type="scientific">Rotaria sordida</name>
    <dbReference type="NCBI Taxonomy" id="392033"/>
    <lineage>
        <taxon>Eukaryota</taxon>
        <taxon>Metazoa</taxon>
        <taxon>Spiralia</taxon>
        <taxon>Gnathifera</taxon>
        <taxon>Rotifera</taxon>
        <taxon>Eurotatoria</taxon>
        <taxon>Bdelloidea</taxon>
        <taxon>Philodinida</taxon>
        <taxon>Philodinidae</taxon>
        <taxon>Rotaria</taxon>
    </lineage>
</organism>
<sequence>MDGVQQKPTSSSEKLKWQANAAMDKGHYTLAIELFSYALKQVPKYAPYLTNRALCYYHLNDPEKVLKDASASIQANPQLVDGYFYRGKALEMLNRKQEAIDCYRNCCQLQPNQKKYEDALRECLRTSPSSSKANRTVDQIASHNVVCDVCRCYPIVGIRYKCSMCDYYNLCPNCLNSNPNQKEHKDTHPLTQIKQTQQFSQVLSNLLRSEARALRETADKQQQMDNEGQVQTNVLGGKRANLPPGRLRGGGGGCCYSDRDSFNKCYRCLGTW</sequence>
<dbReference type="Proteomes" id="UP000663870">
    <property type="component" value="Unassembled WGS sequence"/>
</dbReference>
<dbReference type="PANTHER" id="PTHR45831">
    <property type="entry name" value="LD24721P"/>
    <property type="match status" value="1"/>
</dbReference>
<dbReference type="GO" id="GO:0008270">
    <property type="term" value="F:zinc ion binding"/>
    <property type="evidence" value="ECO:0007669"/>
    <property type="project" value="UniProtKB-KW"/>
</dbReference>
<dbReference type="PROSITE" id="PS50005">
    <property type="entry name" value="TPR"/>
    <property type="match status" value="1"/>
</dbReference>
<gene>
    <name evidence="11" type="ORF">JXQ802_LOCUS33887</name>
    <name evidence="10" type="ORF">PYM288_LOCUS22096</name>
</gene>
<keyword evidence="4 7" id="KW-0802">TPR repeat</keyword>
<dbReference type="Pfam" id="PF07719">
    <property type="entry name" value="TPR_2"/>
    <property type="match status" value="1"/>
</dbReference>
<keyword evidence="12" id="KW-1185">Reference proteome</keyword>
<evidence type="ECO:0000313" key="11">
    <source>
        <dbReference type="EMBL" id="CAF1384936.1"/>
    </source>
</evidence>
<dbReference type="EMBL" id="CAJNOL010001577">
    <property type="protein sequence ID" value="CAF1384936.1"/>
    <property type="molecule type" value="Genomic_DNA"/>
</dbReference>
<dbReference type="SUPFAM" id="SSF57850">
    <property type="entry name" value="RING/U-box"/>
    <property type="match status" value="1"/>
</dbReference>
<evidence type="ECO:0000256" key="3">
    <source>
        <dbReference type="ARBA" id="ARBA00022771"/>
    </source>
</evidence>
<evidence type="ECO:0000256" key="1">
    <source>
        <dbReference type="ARBA" id="ARBA00022723"/>
    </source>
</evidence>
<evidence type="ECO:0000256" key="8">
    <source>
        <dbReference type="SAM" id="MobiDB-lite"/>
    </source>
</evidence>
<reference evidence="11" key="1">
    <citation type="submission" date="2021-02" db="EMBL/GenBank/DDBJ databases">
        <authorList>
            <person name="Nowell W R."/>
        </authorList>
    </citation>
    <scope>NUCLEOTIDE SEQUENCE</scope>
</reference>
<dbReference type="GO" id="GO:0006620">
    <property type="term" value="P:post-translational protein targeting to endoplasmic reticulum membrane"/>
    <property type="evidence" value="ECO:0007669"/>
    <property type="project" value="TreeGrafter"/>
</dbReference>
<feature type="repeat" description="TPR" evidence="7">
    <location>
        <begin position="80"/>
        <end position="113"/>
    </location>
</feature>
<evidence type="ECO:0000313" key="10">
    <source>
        <dbReference type="EMBL" id="CAF1148517.1"/>
    </source>
</evidence>
<dbReference type="InterPro" id="IPR000433">
    <property type="entry name" value="Znf_ZZ"/>
</dbReference>
<dbReference type="InterPro" id="IPR011990">
    <property type="entry name" value="TPR-like_helical_dom_sf"/>
</dbReference>
<accession>A0A815JXE4</accession>
<dbReference type="GO" id="GO:0060090">
    <property type="term" value="F:molecular adaptor activity"/>
    <property type="evidence" value="ECO:0007669"/>
    <property type="project" value="TreeGrafter"/>
</dbReference>
<dbReference type="SUPFAM" id="SSF48452">
    <property type="entry name" value="TPR-like"/>
    <property type="match status" value="1"/>
</dbReference>
<feature type="compositionally biased region" description="Polar residues" evidence="8">
    <location>
        <begin position="220"/>
        <end position="234"/>
    </location>
</feature>
<dbReference type="GO" id="GO:0016020">
    <property type="term" value="C:membrane"/>
    <property type="evidence" value="ECO:0007669"/>
    <property type="project" value="TreeGrafter"/>
</dbReference>
<keyword evidence="2" id="KW-0677">Repeat</keyword>
<evidence type="ECO:0000256" key="4">
    <source>
        <dbReference type="ARBA" id="ARBA00022803"/>
    </source>
</evidence>
<dbReference type="InterPro" id="IPR013105">
    <property type="entry name" value="TPR_2"/>
</dbReference>
<dbReference type="Pfam" id="PF13432">
    <property type="entry name" value="TPR_16"/>
    <property type="match status" value="1"/>
</dbReference>
<dbReference type="InterPro" id="IPR043145">
    <property type="entry name" value="Znf_ZZ_sf"/>
</dbReference>
<dbReference type="InterPro" id="IPR047150">
    <property type="entry name" value="SGT"/>
</dbReference>
<proteinExistence type="predicted"/>
<evidence type="ECO:0000256" key="2">
    <source>
        <dbReference type="ARBA" id="ARBA00022737"/>
    </source>
</evidence>
<dbReference type="Pfam" id="PF00569">
    <property type="entry name" value="ZZ"/>
    <property type="match status" value="1"/>
</dbReference>
<keyword evidence="5" id="KW-0862">Zinc</keyword>
<dbReference type="PANTHER" id="PTHR45831:SF2">
    <property type="entry name" value="LD24721P"/>
    <property type="match status" value="1"/>
</dbReference>
<evidence type="ECO:0000256" key="7">
    <source>
        <dbReference type="PROSITE-ProRule" id="PRU00339"/>
    </source>
</evidence>
<keyword evidence="1" id="KW-0479">Metal-binding</keyword>
<dbReference type="SMART" id="SM00028">
    <property type="entry name" value="TPR"/>
    <property type="match status" value="3"/>
</dbReference>
<dbReference type="AlphaFoldDB" id="A0A815JXE4"/>
<dbReference type="Gene3D" id="3.30.60.90">
    <property type="match status" value="1"/>
</dbReference>
<evidence type="ECO:0000259" key="9">
    <source>
        <dbReference type="PROSITE" id="PS50135"/>
    </source>
</evidence>